<comment type="caution">
    <text evidence="7">The sequence shown here is derived from an EMBL/GenBank/DDBJ whole genome shotgun (WGS) entry which is preliminary data.</text>
</comment>
<evidence type="ECO:0000256" key="5">
    <source>
        <dbReference type="PIRSR" id="PIRSR015582-2"/>
    </source>
</evidence>
<dbReference type="EMBL" id="JAFFGU010000025">
    <property type="protein sequence ID" value="MBM7280566.1"/>
    <property type="molecule type" value="Genomic_DNA"/>
</dbReference>
<feature type="binding site" evidence="5">
    <location>
        <position position="125"/>
    </location>
    <ligand>
        <name>Mg(2+)</name>
        <dbReference type="ChEBI" id="CHEBI:18420"/>
    </ligand>
</feature>
<evidence type="ECO:0000256" key="4">
    <source>
        <dbReference type="PIRSR" id="PIRSR015582-1"/>
    </source>
</evidence>
<dbReference type="PANTHER" id="PTHR32308">
    <property type="entry name" value="LYASE BETA SUBUNIT, PUTATIVE (AFU_ORTHOLOGUE AFUA_4G13030)-RELATED"/>
    <property type="match status" value="1"/>
</dbReference>
<dbReference type="InterPro" id="IPR011206">
    <property type="entry name" value="Citrate_lyase_beta/mcl1/mcl2"/>
</dbReference>
<dbReference type="GO" id="GO:0016829">
    <property type="term" value="F:lyase activity"/>
    <property type="evidence" value="ECO:0007669"/>
    <property type="project" value="UniProtKB-KW"/>
</dbReference>
<dbReference type="PIRSF" id="PIRSF015582">
    <property type="entry name" value="Cit_lyase_B"/>
    <property type="match status" value="1"/>
</dbReference>
<dbReference type="InterPro" id="IPR015813">
    <property type="entry name" value="Pyrv/PenolPyrv_kinase-like_dom"/>
</dbReference>
<comment type="cofactor">
    <cofactor evidence="1">
        <name>Mg(2+)</name>
        <dbReference type="ChEBI" id="CHEBI:18420"/>
    </cofactor>
</comment>
<feature type="binding site" evidence="5">
    <location>
        <position position="151"/>
    </location>
    <ligand>
        <name>Mg(2+)</name>
        <dbReference type="ChEBI" id="CHEBI:18420"/>
    </ligand>
</feature>
<sequence length="286" mass="29856">MSSPLIYLYVPGDRPERFGKATASGTDAVVLDLEDAVPVAAKDSARIAVGTWLEKRDPAGVPTWVRVNPGAGLLDDLTMAVRCGADGIWLPKCDDRATLDRVDRMLTDLEAAEGRPRTPVSPLIETGAGLVNAPAIAGGPRVEFVQIGEVDLAADLGVSAVVGDELLWARSQVVAASAAARIRPPLAAASPVIDNPASFETETRRLTGLGFFGRACIHPRQIASARTGLAPTAAEVDTAVDVLAAFDAAGNGAATDSAGRLIDEAVARIARRTLARRFGSPRTTFL</sequence>
<dbReference type="RefSeq" id="WP_204719034.1">
    <property type="nucleotide sequence ID" value="NZ_JAFFGU010000025.1"/>
</dbReference>
<name>A0AAW4GA09_GORRU</name>
<evidence type="ECO:0000256" key="2">
    <source>
        <dbReference type="ARBA" id="ARBA00022723"/>
    </source>
</evidence>
<evidence type="ECO:0000313" key="8">
    <source>
        <dbReference type="Proteomes" id="UP001195196"/>
    </source>
</evidence>
<keyword evidence="3 5" id="KW-0460">Magnesium</keyword>
<feature type="binding site" evidence="4">
    <location>
        <position position="125"/>
    </location>
    <ligand>
        <name>substrate</name>
    </ligand>
</feature>
<protein>
    <submittedName>
        <fullName evidence="7">CoA ester lyase</fullName>
    </submittedName>
</protein>
<organism evidence="7 8">
    <name type="scientific">Gordonia rubripertincta</name>
    <name type="common">Rhodococcus corallinus</name>
    <dbReference type="NCBI Taxonomy" id="36822"/>
    <lineage>
        <taxon>Bacteria</taxon>
        <taxon>Bacillati</taxon>
        <taxon>Actinomycetota</taxon>
        <taxon>Actinomycetes</taxon>
        <taxon>Mycobacteriales</taxon>
        <taxon>Gordoniaceae</taxon>
        <taxon>Gordonia</taxon>
    </lineage>
</organism>
<dbReference type="GO" id="GO:0006107">
    <property type="term" value="P:oxaloacetate metabolic process"/>
    <property type="evidence" value="ECO:0007669"/>
    <property type="project" value="TreeGrafter"/>
</dbReference>
<evidence type="ECO:0000256" key="1">
    <source>
        <dbReference type="ARBA" id="ARBA00001946"/>
    </source>
</evidence>
<keyword evidence="7" id="KW-0456">Lyase</keyword>
<dbReference type="SUPFAM" id="SSF51621">
    <property type="entry name" value="Phosphoenolpyruvate/pyruvate domain"/>
    <property type="match status" value="1"/>
</dbReference>
<dbReference type="Proteomes" id="UP001195196">
    <property type="component" value="Unassembled WGS sequence"/>
</dbReference>
<dbReference type="AlphaFoldDB" id="A0AAW4GA09"/>
<proteinExistence type="predicted"/>
<reference evidence="7" key="1">
    <citation type="submission" date="2021-02" db="EMBL/GenBank/DDBJ databases">
        <title>Taxonomy, biology and ecology of Rhodococcus bacteria occurring in California pistachio and other woody hosts as revealed by genome sequence analyses.</title>
        <authorList>
            <person name="Riely B."/>
            <person name="Gai Y."/>
        </authorList>
    </citation>
    <scope>NUCLEOTIDE SEQUENCE</scope>
    <source>
        <strain evidence="7">BP-295</strain>
    </source>
</reference>
<evidence type="ECO:0000256" key="3">
    <source>
        <dbReference type="ARBA" id="ARBA00022842"/>
    </source>
</evidence>
<dbReference type="Gene3D" id="3.20.20.60">
    <property type="entry name" value="Phosphoenolpyruvate-binding domains"/>
    <property type="match status" value="1"/>
</dbReference>
<dbReference type="Pfam" id="PF03328">
    <property type="entry name" value="HpcH_HpaI"/>
    <property type="match status" value="1"/>
</dbReference>
<dbReference type="GO" id="GO:0000287">
    <property type="term" value="F:magnesium ion binding"/>
    <property type="evidence" value="ECO:0007669"/>
    <property type="project" value="TreeGrafter"/>
</dbReference>
<evidence type="ECO:0000313" key="7">
    <source>
        <dbReference type="EMBL" id="MBM7280566.1"/>
    </source>
</evidence>
<feature type="binding site" evidence="4">
    <location>
        <position position="66"/>
    </location>
    <ligand>
        <name>substrate</name>
    </ligand>
</feature>
<accession>A0AAW4GA09</accession>
<feature type="domain" description="HpcH/HpaI aldolase/citrate lyase" evidence="6">
    <location>
        <begin position="6"/>
        <end position="219"/>
    </location>
</feature>
<gene>
    <name evidence="7" type="ORF">JTZ10_22750</name>
</gene>
<dbReference type="InterPro" id="IPR005000">
    <property type="entry name" value="Aldolase/citrate-lyase_domain"/>
</dbReference>
<evidence type="ECO:0000259" key="6">
    <source>
        <dbReference type="Pfam" id="PF03328"/>
    </source>
</evidence>
<dbReference type="PANTHER" id="PTHR32308:SF0">
    <property type="entry name" value="HPCH_HPAI ALDOLASE_CITRATE LYASE DOMAIN-CONTAINING PROTEIN"/>
    <property type="match status" value="1"/>
</dbReference>
<dbReference type="InterPro" id="IPR040442">
    <property type="entry name" value="Pyrv_kinase-like_dom_sf"/>
</dbReference>
<keyword evidence="2 5" id="KW-0479">Metal-binding</keyword>